<dbReference type="Pfam" id="PF19893">
    <property type="entry name" value="DUF6366"/>
    <property type="match status" value="1"/>
</dbReference>
<reference evidence="1 2" key="1">
    <citation type="journal article" date="2015" name="Genome Announc.">
        <title>Complete genome sequences for 35 biothreat assay-relevant bacillus species.</title>
        <authorList>
            <person name="Johnson S.L."/>
            <person name="Daligault H.E."/>
            <person name="Davenport K.W."/>
            <person name="Jaissle J."/>
            <person name="Frey K.G."/>
            <person name="Ladner J.T."/>
            <person name="Broomall S.M."/>
            <person name="Bishop-Lilly K.A."/>
            <person name="Bruce D.C."/>
            <person name="Gibbons H.S."/>
            <person name="Coyne S.R."/>
            <person name="Lo C.C."/>
            <person name="Meincke L."/>
            <person name="Munk A.C."/>
            <person name="Koroleva G.I."/>
            <person name="Rosenzweig C.N."/>
            <person name="Palacios G.F."/>
            <person name="Redden C.L."/>
            <person name="Minogue T.D."/>
            <person name="Chain P.S."/>
        </authorList>
    </citation>
    <scope>NUCLEOTIDE SEQUENCE [LARGE SCALE GENOMIC DNA]</scope>
    <source>
        <strain evidence="2">ATCC 14581 / DSM 32 / JCM 2506 / NBRC 15308 / NCIMB 9376 / NCTC 10342 / NRRL B-14308 / VKM B-512</strain>
    </source>
</reference>
<dbReference type="EMBL" id="CP009920">
    <property type="protein sequence ID" value="AJI21403.1"/>
    <property type="molecule type" value="Genomic_DNA"/>
</dbReference>
<dbReference type="InterPro" id="IPR045946">
    <property type="entry name" value="DUF6366"/>
</dbReference>
<sequence>MNEEKETPERKRERLKYEELKRNPAGNMNDAFNRNEAGNLSGLAGSLGWKGLGILITVLIIGFIVVSLFLK</sequence>
<dbReference type="AlphaFoldDB" id="A0A0B6ALE4"/>
<dbReference type="HOGENOM" id="CLU_186814_0_0_9"/>
<accession>A0A0B6ALE4</accession>
<organism evidence="1 2">
    <name type="scientific">Priestia megaterium (strain ATCC 14581 / DSM 32 / CCUG 1817 / JCM 2506 / NBRC 15308 / NCIMB 9376 / NCTC 10342 / NRRL B-14308 / VKM B-512 / Ford 19)</name>
    <name type="common">Bacillus megaterium</name>
    <dbReference type="NCBI Taxonomy" id="1348623"/>
    <lineage>
        <taxon>Bacteria</taxon>
        <taxon>Bacillati</taxon>
        <taxon>Bacillota</taxon>
        <taxon>Bacilli</taxon>
        <taxon>Bacillales</taxon>
        <taxon>Bacillaceae</taxon>
        <taxon>Priestia</taxon>
    </lineage>
</organism>
<evidence type="ECO:0000313" key="2">
    <source>
        <dbReference type="Proteomes" id="UP000031829"/>
    </source>
</evidence>
<dbReference type="RefSeq" id="WP_034653162.1">
    <property type="nucleotide sequence ID" value="NZ_BCVB01000002.1"/>
</dbReference>
<protein>
    <recommendedName>
        <fullName evidence="3">Phage capsid protein</fullName>
    </recommendedName>
</protein>
<evidence type="ECO:0000313" key="1">
    <source>
        <dbReference type="EMBL" id="AJI21403.1"/>
    </source>
</evidence>
<dbReference type="Proteomes" id="UP000031829">
    <property type="component" value="Chromosome"/>
</dbReference>
<proteinExistence type="predicted"/>
<gene>
    <name evidence="1" type="ORF">BG04_3924</name>
</gene>
<name>A0A0B6ALE4_PRIM2</name>
<dbReference type="KEGG" id="bmeg:BG04_3924"/>
<dbReference type="GeneID" id="93641963"/>
<evidence type="ECO:0008006" key="3">
    <source>
        <dbReference type="Google" id="ProtNLM"/>
    </source>
</evidence>